<dbReference type="Proteomes" id="UP000256964">
    <property type="component" value="Unassembled WGS sequence"/>
</dbReference>
<evidence type="ECO:0000313" key="2">
    <source>
        <dbReference type="Proteomes" id="UP000256964"/>
    </source>
</evidence>
<dbReference type="AlphaFoldDB" id="A0A371DSV2"/>
<protein>
    <submittedName>
        <fullName evidence="1">Uncharacterized protein</fullName>
    </submittedName>
</protein>
<name>A0A371DSV2_9APHY</name>
<evidence type="ECO:0000313" key="1">
    <source>
        <dbReference type="EMBL" id="RDX55633.1"/>
    </source>
</evidence>
<organism evidence="1 2">
    <name type="scientific">Lentinus brumalis</name>
    <dbReference type="NCBI Taxonomy" id="2498619"/>
    <lineage>
        <taxon>Eukaryota</taxon>
        <taxon>Fungi</taxon>
        <taxon>Dikarya</taxon>
        <taxon>Basidiomycota</taxon>
        <taxon>Agaricomycotina</taxon>
        <taxon>Agaricomycetes</taxon>
        <taxon>Polyporales</taxon>
        <taxon>Polyporaceae</taxon>
        <taxon>Lentinus</taxon>
    </lineage>
</organism>
<dbReference type="InterPro" id="IPR032675">
    <property type="entry name" value="LRR_dom_sf"/>
</dbReference>
<dbReference type="SUPFAM" id="SSF52047">
    <property type="entry name" value="RNI-like"/>
    <property type="match status" value="1"/>
</dbReference>
<dbReference type="Gene3D" id="3.80.10.10">
    <property type="entry name" value="Ribonuclease Inhibitor"/>
    <property type="match status" value="1"/>
</dbReference>
<gene>
    <name evidence="1" type="ORF">OH76DRAFT_1552054</name>
</gene>
<keyword evidence="2" id="KW-1185">Reference proteome</keyword>
<proteinExistence type="predicted"/>
<sequence length="526" mass="58847">MTTHASTLQRLPDDILWMLAEDLLCIPGTLCSLASTTRRLRPLYAPILFSRCSSTSTGALGIPPVYIRPFVKYIAFYGDYEEGHSMFGQELRYLLHLQEIQFCRCPKGVPSGVLQKCLALARISSVSFADDATFMQVPPYPDTYTPCLHPVLKLAYNVPTWRDADQTDGPDPHANLPLEAACLASITLSMSSSAESLHLPMATAPLVRMTQVDWPSLKELSLHGTISPSIASASALITLLRRTPKLHALTIRANRSSDLGPTAILGRLPPRANLPKLSLTSLTISFPDPEDAIFDTDTASLVHLALCDMPRTYHTVNGDGLWGHSTRYASGRGIPSATEVLRILRRMDLPRVRTLELVYVADGPEDDELLCYIAGNLPSLSLLELHRYRLDRESCVDYQRICGLLAALSTVRSLRLNLDFEDDDGPYCCLMLFKKWYLKFPGLRSEIIQSLRTCPRLQHVAFLHWFDLEAVWAGYTLSRGDSSMSRFSVTADTKDQYPKDFETRPAGRRTRCMRTIWLASYRGPFT</sequence>
<dbReference type="OrthoDB" id="3208561at2759"/>
<reference evidence="1 2" key="1">
    <citation type="journal article" date="2018" name="Biotechnol. Biofuels">
        <title>Integrative visual omics of the white-rot fungus Polyporus brumalis exposes the biotechnological potential of its oxidative enzymes for delignifying raw plant biomass.</title>
        <authorList>
            <person name="Miyauchi S."/>
            <person name="Rancon A."/>
            <person name="Drula E."/>
            <person name="Hage H."/>
            <person name="Chaduli D."/>
            <person name="Favel A."/>
            <person name="Grisel S."/>
            <person name="Henrissat B."/>
            <person name="Herpoel-Gimbert I."/>
            <person name="Ruiz-Duenas F.J."/>
            <person name="Chevret D."/>
            <person name="Hainaut M."/>
            <person name="Lin J."/>
            <person name="Wang M."/>
            <person name="Pangilinan J."/>
            <person name="Lipzen A."/>
            <person name="Lesage-Meessen L."/>
            <person name="Navarro D."/>
            <person name="Riley R."/>
            <person name="Grigoriev I.V."/>
            <person name="Zhou S."/>
            <person name="Raouche S."/>
            <person name="Rosso M.N."/>
        </authorList>
    </citation>
    <scope>NUCLEOTIDE SEQUENCE [LARGE SCALE GENOMIC DNA]</scope>
    <source>
        <strain evidence="1 2">BRFM 1820</strain>
    </source>
</reference>
<dbReference type="EMBL" id="KZ857382">
    <property type="protein sequence ID" value="RDX55633.1"/>
    <property type="molecule type" value="Genomic_DNA"/>
</dbReference>
<accession>A0A371DSV2</accession>